<dbReference type="OrthoDB" id="3213869at2"/>
<sequence>MPFYRAYGLTIRSDIELPALPQVEGEAYDIDFRAGPVTPGDGGETKFRNWEASEGRFLAHFYDVCRVLVTGGDNVVYDRLPGNDDSQIVSVLLGTCLAAILMQRRILPIHSCCVLTDRGAVLVMGPSGAGKSTTLGGLLELGLPMLADDVTGLTIDANGRPIAVPAFPAIRLWQDSLERLGHVSTGLPRVRSDMEKFYLPASSFHDRPEPIRGIVRLAPTNGEQLKIDPIAPADQVETLSRFIFRKNFIDGMNLRRLAFGHVASTVNAVTMLKAARPATGIEPRELARRVLAAMDELEASRHRQAMSPA</sequence>
<name>A0A6I4UW22_9SPHN</name>
<dbReference type="EMBL" id="WTYP01000001">
    <property type="protein sequence ID" value="MXP46067.1"/>
    <property type="molecule type" value="Genomic_DNA"/>
</dbReference>
<dbReference type="InterPro" id="IPR027417">
    <property type="entry name" value="P-loop_NTPase"/>
</dbReference>
<proteinExistence type="predicted"/>
<comment type="caution">
    <text evidence="1">The sequence shown here is derived from an EMBL/GenBank/DDBJ whole genome shotgun (WGS) entry which is preliminary data.</text>
</comment>
<dbReference type="SUPFAM" id="SSF53795">
    <property type="entry name" value="PEP carboxykinase-like"/>
    <property type="match status" value="1"/>
</dbReference>
<protein>
    <recommendedName>
        <fullName evidence="3">Hpr(Ser) kinase/phosphatase</fullName>
    </recommendedName>
</protein>
<dbReference type="AlphaFoldDB" id="A0A6I4UW22"/>
<accession>A0A6I4UW22</accession>
<gene>
    <name evidence="1" type="ORF">GRI43_01505</name>
</gene>
<organism evidence="1 2">
    <name type="scientific">Pontixanthobacter luteolus</name>
    <dbReference type="NCBI Taxonomy" id="295089"/>
    <lineage>
        <taxon>Bacteria</taxon>
        <taxon>Pseudomonadati</taxon>
        <taxon>Pseudomonadota</taxon>
        <taxon>Alphaproteobacteria</taxon>
        <taxon>Sphingomonadales</taxon>
        <taxon>Erythrobacteraceae</taxon>
        <taxon>Pontixanthobacter</taxon>
    </lineage>
</organism>
<evidence type="ECO:0008006" key="3">
    <source>
        <dbReference type="Google" id="ProtNLM"/>
    </source>
</evidence>
<evidence type="ECO:0000313" key="2">
    <source>
        <dbReference type="Proteomes" id="UP000471435"/>
    </source>
</evidence>
<keyword evidence="2" id="KW-1185">Reference proteome</keyword>
<dbReference type="RefSeq" id="WP_160729344.1">
    <property type="nucleotide sequence ID" value="NZ_WTYP01000001.1"/>
</dbReference>
<dbReference type="Gene3D" id="3.40.50.300">
    <property type="entry name" value="P-loop containing nucleotide triphosphate hydrolases"/>
    <property type="match status" value="1"/>
</dbReference>
<evidence type="ECO:0000313" key="1">
    <source>
        <dbReference type="EMBL" id="MXP46067.1"/>
    </source>
</evidence>
<dbReference type="Proteomes" id="UP000471435">
    <property type="component" value="Unassembled WGS sequence"/>
</dbReference>
<reference evidence="1 2" key="1">
    <citation type="submission" date="2019-12" db="EMBL/GenBank/DDBJ databases">
        <title>Genomic-based taxomic classification of the family Erythrobacteraceae.</title>
        <authorList>
            <person name="Xu L."/>
        </authorList>
    </citation>
    <scope>NUCLEOTIDE SEQUENCE [LARGE SCALE GENOMIC DNA]</scope>
    <source>
        <strain evidence="1 2">SW-109</strain>
    </source>
</reference>